<gene>
    <name evidence="2" type="ORF">ACFOS1_02640</name>
</gene>
<dbReference type="InterPro" id="IPR011250">
    <property type="entry name" value="OMP/PagP_B-barrel"/>
</dbReference>
<dbReference type="SUPFAM" id="SSF56925">
    <property type="entry name" value="OMPA-like"/>
    <property type="match status" value="1"/>
</dbReference>
<dbReference type="EMBL" id="JBHSAS010000004">
    <property type="protein sequence ID" value="MFC4026292.1"/>
    <property type="molecule type" value="Genomic_DNA"/>
</dbReference>
<accession>A0ABV8H5Z2</accession>
<evidence type="ECO:0000256" key="1">
    <source>
        <dbReference type="SAM" id="SignalP"/>
    </source>
</evidence>
<keyword evidence="3" id="KW-1185">Reference proteome</keyword>
<comment type="caution">
    <text evidence="2">The sequence shown here is derived from an EMBL/GenBank/DDBJ whole genome shotgun (WGS) entry which is preliminary data.</text>
</comment>
<reference evidence="3" key="1">
    <citation type="journal article" date="2019" name="Int. J. Syst. Evol. Microbiol.">
        <title>The Global Catalogue of Microorganisms (GCM) 10K type strain sequencing project: providing services to taxonomists for standard genome sequencing and annotation.</title>
        <authorList>
            <consortium name="The Broad Institute Genomics Platform"/>
            <consortium name="The Broad Institute Genome Sequencing Center for Infectious Disease"/>
            <person name="Wu L."/>
            <person name="Ma J."/>
        </authorList>
    </citation>
    <scope>NUCLEOTIDE SEQUENCE [LARGE SCALE GENOMIC DNA]</scope>
    <source>
        <strain evidence="3">CECT 9128</strain>
    </source>
</reference>
<dbReference type="RefSeq" id="WP_290236723.1">
    <property type="nucleotide sequence ID" value="NZ_JAUFPZ010000002.1"/>
</dbReference>
<feature type="signal peptide" evidence="1">
    <location>
        <begin position="1"/>
        <end position="20"/>
    </location>
</feature>
<protein>
    <recommendedName>
        <fullName evidence="4">Outer membrane protein beta-barrel domain-containing protein</fullName>
    </recommendedName>
</protein>
<keyword evidence="1" id="KW-0732">Signal</keyword>
<evidence type="ECO:0008006" key="4">
    <source>
        <dbReference type="Google" id="ProtNLM"/>
    </source>
</evidence>
<evidence type="ECO:0000313" key="2">
    <source>
        <dbReference type="EMBL" id="MFC4026292.1"/>
    </source>
</evidence>
<organism evidence="2 3">
    <name type="scientific">Zunongwangia endophytica</name>
    <dbReference type="NCBI Taxonomy" id="1808945"/>
    <lineage>
        <taxon>Bacteria</taxon>
        <taxon>Pseudomonadati</taxon>
        <taxon>Bacteroidota</taxon>
        <taxon>Flavobacteriia</taxon>
        <taxon>Flavobacteriales</taxon>
        <taxon>Flavobacteriaceae</taxon>
        <taxon>Zunongwangia</taxon>
    </lineage>
</organism>
<sequence>MRKIFTLLSFLLFSVTTSLAQQDLIIGVKAGVNYVFGAEIETQGVPVTGFNGGTLESEFKEGFHGGIYGQKSFGKLFLRLEGLYNTAKSDFAFDKRFASYSYDKISVPILLGYHIYEPFDVYVGPGLSMMVGDAVLEYEESFPDGAIPTDKSYISANIGAKAHFGRFEVDLRYEHNFKSSEETDVLLDYTSFGGINSVFKNKRFNQLMLSVSFIIFDSNYRPQKSKSRGCYFN</sequence>
<name>A0ABV8H5Z2_9FLAO</name>
<feature type="chain" id="PRO_5046752382" description="Outer membrane protein beta-barrel domain-containing protein" evidence="1">
    <location>
        <begin position="21"/>
        <end position="233"/>
    </location>
</feature>
<dbReference type="Proteomes" id="UP001595793">
    <property type="component" value="Unassembled WGS sequence"/>
</dbReference>
<evidence type="ECO:0000313" key="3">
    <source>
        <dbReference type="Proteomes" id="UP001595793"/>
    </source>
</evidence>
<proteinExistence type="predicted"/>